<keyword evidence="3" id="KW-0589">Pheromone response</keyword>
<dbReference type="PRINTS" id="PR00900">
    <property type="entry name" value="PHEROMONEAR"/>
</dbReference>
<dbReference type="Proteomes" id="UP000027456">
    <property type="component" value="Unassembled WGS sequence"/>
</dbReference>
<evidence type="ECO:0000256" key="11">
    <source>
        <dbReference type="SAM" id="Phobius"/>
    </source>
</evidence>
<dbReference type="GO" id="GO:0005886">
    <property type="term" value="C:plasma membrane"/>
    <property type="evidence" value="ECO:0007669"/>
    <property type="project" value="TreeGrafter"/>
</dbReference>
<feature type="transmembrane region" description="Helical" evidence="11">
    <location>
        <begin position="139"/>
        <end position="159"/>
    </location>
</feature>
<keyword evidence="8 12" id="KW-0675">Receptor</keyword>
<evidence type="ECO:0000256" key="7">
    <source>
        <dbReference type="ARBA" id="ARBA00023136"/>
    </source>
</evidence>
<protein>
    <submittedName>
        <fullName evidence="12">Pheromone receptor</fullName>
    </submittedName>
</protein>
<evidence type="ECO:0000256" key="3">
    <source>
        <dbReference type="ARBA" id="ARBA00022507"/>
    </source>
</evidence>
<gene>
    <name evidence="12" type="ORF">V565_126690</name>
</gene>
<feature type="compositionally biased region" description="Basic and acidic residues" evidence="10">
    <location>
        <begin position="379"/>
        <end position="396"/>
    </location>
</feature>
<feature type="region of interest" description="Disordered" evidence="10">
    <location>
        <begin position="355"/>
        <end position="396"/>
    </location>
</feature>
<name>A0A074RMR3_9AGAM</name>
<keyword evidence="13" id="KW-1185">Reference proteome</keyword>
<dbReference type="PRINTS" id="PR00899">
    <property type="entry name" value="GPCRSTE3"/>
</dbReference>
<keyword evidence="9" id="KW-0807">Transducer</keyword>
<evidence type="ECO:0000256" key="2">
    <source>
        <dbReference type="ARBA" id="ARBA00011085"/>
    </source>
</evidence>
<dbReference type="Pfam" id="PF02076">
    <property type="entry name" value="STE3"/>
    <property type="match status" value="1"/>
</dbReference>
<evidence type="ECO:0000256" key="4">
    <source>
        <dbReference type="ARBA" id="ARBA00022692"/>
    </source>
</evidence>
<dbReference type="OrthoDB" id="2874149at2759"/>
<feature type="transmembrane region" description="Helical" evidence="11">
    <location>
        <begin position="100"/>
        <end position="118"/>
    </location>
</feature>
<sequence>MIGGQDGLVTSIETPLRFAPPSAPFITMNEVSALPIASALAIVCVLLPVSWHWKARNTGTLLYIGWTVVANLNVMINSIIWKDTWEDLAPAWCSISVKIVVAQSVGLTAASMCINRKLYNIATLQSVSITPESKRRNMIVDLCIGILFPIMLMILHYIVQPSRYMIIENIGCWPDTSNSIVSIPLIFIWPLLICCTSFVYCVLSIRGFLRARQQFNQVLNNSGSGINLSRYFRLLALASEEILFAVPFSIYILKENLSRGSIPPWVSFDYLHRDYNTIYPTPWVLMKLDPRGFNVILVSIWVLPAGGFLFFIWFGLGGEAFTAYKSIFYKVAGLFGIKPKPVAAPTSRWQNQQLVSNTSSMPAQDRGRFPSLPDLDESDEKRSPDDDLEVGRSRAV</sequence>
<evidence type="ECO:0000313" key="12">
    <source>
        <dbReference type="EMBL" id="KEP48356.1"/>
    </source>
</evidence>
<dbReference type="PANTHER" id="PTHR28097:SF1">
    <property type="entry name" value="PHEROMONE A FACTOR RECEPTOR"/>
    <property type="match status" value="1"/>
</dbReference>
<comment type="similarity">
    <text evidence="2">Belongs to the G-protein coupled receptor 4 family.</text>
</comment>
<keyword evidence="7 11" id="KW-0472">Membrane</keyword>
<keyword evidence="4 11" id="KW-0812">Transmembrane</keyword>
<comment type="subcellular location">
    <subcellularLocation>
        <location evidence="1">Membrane</location>
        <topology evidence="1">Multi-pass membrane protein</topology>
    </subcellularLocation>
</comment>
<feature type="transmembrane region" description="Helical" evidence="11">
    <location>
        <begin position="293"/>
        <end position="316"/>
    </location>
</feature>
<dbReference type="InterPro" id="IPR001546">
    <property type="entry name" value="GPCR_Pheromne_A_rcpt"/>
</dbReference>
<evidence type="ECO:0000256" key="9">
    <source>
        <dbReference type="ARBA" id="ARBA00023224"/>
    </source>
</evidence>
<evidence type="ECO:0000313" key="13">
    <source>
        <dbReference type="Proteomes" id="UP000027456"/>
    </source>
</evidence>
<reference evidence="12 13" key="1">
    <citation type="submission" date="2013-12" db="EMBL/GenBank/DDBJ databases">
        <authorList>
            <person name="Cubeta M."/>
            <person name="Pakala S."/>
            <person name="Fedorova N."/>
            <person name="Thomas E."/>
            <person name="Dean R."/>
            <person name="Jabaji S."/>
            <person name="Neate S."/>
            <person name="Toda T."/>
            <person name="Tavantzis S."/>
            <person name="Vilgalys R."/>
            <person name="Bharathan N."/>
            <person name="Pakala S."/>
            <person name="Losada L.S."/>
            <person name="Zafar N."/>
            <person name="Nierman W."/>
        </authorList>
    </citation>
    <scope>NUCLEOTIDE SEQUENCE [LARGE SCALE GENOMIC DNA]</scope>
    <source>
        <strain evidence="12 13">123E</strain>
    </source>
</reference>
<accession>A0A074RMR3</accession>
<dbReference type="AlphaFoldDB" id="A0A074RMR3"/>
<evidence type="ECO:0000256" key="5">
    <source>
        <dbReference type="ARBA" id="ARBA00022989"/>
    </source>
</evidence>
<proteinExistence type="inferred from homology"/>
<evidence type="ECO:0000256" key="1">
    <source>
        <dbReference type="ARBA" id="ARBA00004141"/>
    </source>
</evidence>
<keyword evidence="5 11" id="KW-1133">Transmembrane helix</keyword>
<dbReference type="GO" id="GO:0004933">
    <property type="term" value="F:mating-type a-factor pheromone receptor activity"/>
    <property type="evidence" value="ECO:0007669"/>
    <property type="project" value="InterPro"/>
</dbReference>
<feature type="transmembrane region" description="Helical" evidence="11">
    <location>
        <begin position="31"/>
        <end position="49"/>
    </location>
</feature>
<comment type="caution">
    <text evidence="12">The sequence shown here is derived from an EMBL/GenBank/DDBJ whole genome shotgun (WGS) entry which is preliminary data.</text>
</comment>
<feature type="transmembrane region" description="Helical" evidence="11">
    <location>
        <begin position="179"/>
        <end position="203"/>
    </location>
</feature>
<evidence type="ECO:0000256" key="10">
    <source>
        <dbReference type="SAM" id="MobiDB-lite"/>
    </source>
</evidence>
<feature type="transmembrane region" description="Helical" evidence="11">
    <location>
        <begin position="61"/>
        <end position="80"/>
    </location>
</feature>
<feature type="transmembrane region" description="Helical" evidence="11">
    <location>
        <begin position="231"/>
        <end position="253"/>
    </location>
</feature>
<dbReference type="PANTHER" id="PTHR28097">
    <property type="entry name" value="PHEROMONE A FACTOR RECEPTOR"/>
    <property type="match status" value="1"/>
</dbReference>
<dbReference type="GO" id="GO:0000750">
    <property type="term" value="P:pheromone-dependent signal transduction involved in conjugation with cellular fusion"/>
    <property type="evidence" value="ECO:0007669"/>
    <property type="project" value="TreeGrafter"/>
</dbReference>
<dbReference type="InterPro" id="IPR001499">
    <property type="entry name" value="GPCR_STE3"/>
</dbReference>
<evidence type="ECO:0000256" key="8">
    <source>
        <dbReference type="ARBA" id="ARBA00023170"/>
    </source>
</evidence>
<dbReference type="HOGENOM" id="CLU_027592_0_1_1"/>
<keyword evidence="6" id="KW-0297">G-protein coupled receptor</keyword>
<dbReference type="CDD" id="cd14966">
    <property type="entry name" value="7tmD_STE3"/>
    <property type="match status" value="1"/>
</dbReference>
<evidence type="ECO:0000256" key="6">
    <source>
        <dbReference type="ARBA" id="ARBA00023040"/>
    </source>
</evidence>
<dbReference type="EMBL" id="AZST01000527">
    <property type="protein sequence ID" value="KEP48356.1"/>
    <property type="molecule type" value="Genomic_DNA"/>
</dbReference>
<organism evidence="12 13">
    <name type="scientific">Rhizoctonia solani 123E</name>
    <dbReference type="NCBI Taxonomy" id="1423351"/>
    <lineage>
        <taxon>Eukaryota</taxon>
        <taxon>Fungi</taxon>
        <taxon>Dikarya</taxon>
        <taxon>Basidiomycota</taxon>
        <taxon>Agaricomycotina</taxon>
        <taxon>Agaricomycetes</taxon>
        <taxon>Cantharellales</taxon>
        <taxon>Ceratobasidiaceae</taxon>
        <taxon>Rhizoctonia</taxon>
    </lineage>
</organism>